<evidence type="ECO:0000313" key="1">
    <source>
        <dbReference type="EMBL" id="TFB97479.1"/>
    </source>
</evidence>
<reference evidence="1 2" key="1">
    <citation type="submission" date="2019-03" db="EMBL/GenBank/DDBJ databases">
        <title>Genomics of glacier-inhabiting Cryobacterium strains.</title>
        <authorList>
            <person name="Liu Q."/>
            <person name="Xin Y.-H."/>
        </authorList>
    </citation>
    <scope>NUCLEOTIDE SEQUENCE [LARGE SCALE GENOMIC DNA]</scope>
    <source>
        <strain evidence="1 2">RHLS22-1</strain>
    </source>
</reference>
<dbReference type="RefSeq" id="WP_134454981.1">
    <property type="nucleotide sequence ID" value="NZ_SOFL01000053.1"/>
</dbReference>
<gene>
    <name evidence="1" type="ORF">E3O42_16200</name>
</gene>
<dbReference type="AlphaFoldDB" id="A0A4R8VZV5"/>
<dbReference type="EMBL" id="SOFL01000053">
    <property type="protein sequence ID" value="TFB97479.1"/>
    <property type="molecule type" value="Genomic_DNA"/>
</dbReference>
<accession>A0A4R8VZV5</accession>
<protein>
    <submittedName>
        <fullName evidence="1">Uncharacterized protein</fullName>
    </submittedName>
</protein>
<dbReference type="Proteomes" id="UP000297907">
    <property type="component" value="Unassembled WGS sequence"/>
</dbReference>
<name>A0A4R8VZV5_9MICO</name>
<keyword evidence="2" id="KW-1185">Reference proteome</keyword>
<organism evidence="1 2">
    <name type="scientific">Cryobacterium adonitolivorans</name>
    <dbReference type="NCBI Taxonomy" id="1259189"/>
    <lineage>
        <taxon>Bacteria</taxon>
        <taxon>Bacillati</taxon>
        <taxon>Actinomycetota</taxon>
        <taxon>Actinomycetes</taxon>
        <taxon>Micrococcales</taxon>
        <taxon>Microbacteriaceae</taxon>
        <taxon>Cryobacterium</taxon>
    </lineage>
</organism>
<comment type="caution">
    <text evidence="1">The sequence shown here is derived from an EMBL/GenBank/DDBJ whole genome shotgun (WGS) entry which is preliminary data.</text>
</comment>
<proteinExistence type="predicted"/>
<evidence type="ECO:0000313" key="2">
    <source>
        <dbReference type="Proteomes" id="UP000297907"/>
    </source>
</evidence>
<sequence>MSNNNASTVPVGDIGPVLGLSVEPKVDFTTREQKRTKDGKRLLWTVVAFIVARQVSVKVTVPSEQPPTVNPGVPIQFHGLEAGAYVSGTNAVFYWAAEGISLVSARA</sequence>